<dbReference type="GO" id="GO:0016787">
    <property type="term" value="F:hydrolase activity"/>
    <property type="evidence" value="ECO:0007669"/>
    <property type="project" value="UniProtKB-KW"/>
</dbReference>
<dbReference type="PANTHER" id="PTHR43798:SF31">
    <property type="entry name" value="AB HYDROLASE SUPERFAMILY PROTEIN YCLE"/>
    <property type="match status" value="1"/>
</dbReference>
<evidence type="ECO:0000313" key="4">
    <source>
        <dbReference type="Proteomes" id="UP000576082"/>
    </source>
</evidence>
<dbReference type="RefSeq" id="WP_169659848.1">
    <property type="nucleotide sequence ID" value="NZ_JABANE010000107.1"/>
</dbReference>
<dbReference type="Gene3D" id="3.40.50.1820">
    <property type="entry name" value="alpha/beta hydrolase"/>
    <property type="match status" value="1"/>
</dbReference>
<dbReference type="InterPro" id="IPR000073">
    <property type="entry name" value="AB_hydrolase_1"/>
</dbReference>
<organism evidence="3 4">
    <name type="scientific">Flammeovirga aprica JL-4</name>
    <dbReference type="NCBI Taxonomy" id="694437"/>
    <lineage>
        <taxon>Bacteria</taxon>
        <taxon>Pseudomonadati</taxon>
        <taxon>Bacteroidota</taxon>
        <taxon>Cytophagia</taxon>
        <taxon>Cytophagales</taxon>
        <taxon>Flammeovirgaceae</taxon>
        <taxon>Flammeovirga</taxon>
    </lineage>
</organism>
<dbReference type="AlphaFoldDB" id="A0A7X9XCH5"/>
<gene>
    <name evidence="3" type="ORF">HHU12_26985</name>
</gene>
<proteinExistence type="predicted"/>
<evidence type="ECO:0000313" key="3">
    <source>
        <dbReference type="EMBL" id="NME71639.1"/>
    </source>
</evidence>
<protein>
    <submittedName>
        <fullName evidence="3">Alpha/beta hydrolase</fullName>
    </submittedName>
</protein>
<dbReference type="EMBL" id="JABANE010000107">
    <property type="protein sequence ID" value="NME71639.1"/>
    <property type="molecule type" value="Genomic_DNA"/>
</dbReference>
<keyword evidence="1 3" id="KW-0378">Hydrolase</keyword>
<sequence>MEDVFSNRPKKSGQGYIEREGEKIYFESVGEGTPIVFGHGLGGSHAIFFQQIPSLAKDYRVITFDQRGFGNSTNNNLKHSPHTAAEDMKAVLDYLGVESAHLVGQSMGGWCMLDFAMHHPERVLSIVFSNSLAGIYQEDIKHFYEIPAPRPPLSSLPLGQHFGLADQFYERKPETAYLYLQIGSMCPPAPSDMRKIIRETFFSVEEVNELNKKVPMLFCTGSEDITFPPEWIKKLNQLIVNSQLKVFQGTAHSPYYELPEEYNETIRSFCKK</sequence>
<feature type="domain" description="AB hydrolase-1" evidence="2">
    <location>
        <begin position="34"/>
        <end position="131"/>
    </location>
</feature>
<dbReference type="InterPro" id="IPR000639">
    <property type="entry name" value="Epox_hydrolase-like"/>
</dbReference>
<dbReference type="Proteomes" id="UP000576082">
    <property type="component" value="Unassembled WGS sequence"/>
</dbReference>
<dbReference type="InterPro" id="IPR050266">
    <property type="entry name" value="AB_hydrolase_sf"/>
</dbReference>
<reference evidence="3 4" key="1">
    <citation type="submission" date="2020-04" db="EMBL/GenBank/DDBJ databases">
        <title>Flammeovirga sp. SR4, a novel species isolated from seawater.</title>
        <authorList>
            <person name="Wang X."/>
        </authorList>
    </citation>
    <scope>NUCLEOTIDE SEQUENCE [LARGE SCALE GENOMIC DNA]</scope>
    <source>
        <strain evidence="3 4">ATCC 23126</strain>
    </source>
</reference>
<keyword evidence="4" id="KW-1185">Reference proteome</keyword>
<evidence type="ECO:0000256" key="1">
    <source>
        <dbReference type="ARBA" id="ARBA00022801"/>
    </source>
</evidence>
<evidence type="ECO:0000259" key="2">
    <source>
        <dbReference type="Pfam" id="PF00561"/>
    </source>
</evidence>
<name>A0A7X9XCH5_9BACT</name>
<accession>A0A7X9XCH5</accession>
<dbReference type="PANTHER" id="PTHR43798">
    <property type="entry name" value="MONOACYLGLYCEROL LIPASE"/>
    <property type="match status" value="1"/>
</dbReference>
<dbReference type="SUPFAM" id="SSF53474">
    <property type="entry name" value="alpha/beta-Hydrolases"/>
    <property type="match status" value="1"/>
</dbReference>
<dbReference type="PRINTS" id="PR00111">
    <property type="entry name" value="ABHYDROLASE"/>
</dbReference>
<dbReference type="Pfam" id="PF00561">
    <property type="entry name" value="Abhydrolase_1"/>
    <property type="match status" value="1"/>
</dbReference>
<dbReference type="InterPro" id="IPR029058">
    <property type="entry name" value="AB_hydrolase_fold"/>
</dbReference>
<dbReference type="GO" id="GO:0016020">
    <property type="term" value="C:membrane"/>
    <property type="evidence" value="ECO:0007669"/>
    <property type="project" value="TreeGrafter"/>
</dbReference>
<dbReference type="PRINTS" id="PR00412">
    <property type="entry name" value="EPOXHYDRLASE"/>
</dbReference>
<comment type="caution">
    <text evidence="3">The sequence shown here is derived from an EMBL/GenBank/DDBJ whole genome shotgun (WGS) entry which is preliminary data.</text>
</comment>